<proteinExistence type="predicted"/>
<evidence type="ECO:0000313" key="1">
    <source>
        <dbReference type="EMBL" id="KVI11593.1"/>
    </source>
</evidence>
<dbReference type="AlphaFoldDB" id="A0A124SI51"/>
<reference evidence="1 2" key="1">
    <citation type="journal article" date="2016" name="Sci. Rep.">
        <title>The genome sequence of the outbreeding globe artichoke constructed de novo incorporating a phase-aware low-pass sequencing strategy of F1 progeny.</title>
        <authorList>
            <person name="Scaglione D."/>
            <person name="Reyes-Chin-Wo S."/>
            <person name="Acquadro A."/>
            <person name="Froenicke L."/>
            <person name="Portis E."/>
            <person name="Beitel C."/>
            <person name="Tirone M."/>
            <person name="Mauro R."/>
            <person name="Lo Monaco A."/>
            <person name="Mauromicale G."/>
            <person name="Faccioli P."/>
            <person name="Cattivelli L."/>
            <person name="Rieseberg L."/>
            <person name="Michelmore R."/>
            <person name="Lanteri S."/>
        </authorList>
    </citation>
    <scope>NUCLEOTIDE SEQUENCE [LARGE SCALE GENOMIC DNA]</scope>
    <source>
        <strain evidence="1">2C</strain>
    </source>
</reference>
<dbReference type="Proteomes" id="UP000243975">
    <property type="component" value="Unassembled WGS sequence"/>
</dbReference>
<keyword evidence="2" id="KW-1185">Reference proteome</keyword>
<comment type="caution">
    <text evidence="1">The sequence shown here is derived from an EMBL/GenBank/DDBJ whole genome shotgun (WGS) entry which is preliminary data.</text>
</comment>
<organism evidence="1 2">
    <name type="scientific">Cynara cardunculus var. scolymus</name>
    <name type="common">Globe artichoke</name>
    <name type="synonym">Cynara scolymus</name>
    <dbReference type="NCBI Taxonomy" id="59895"/>
    <lineage>
        <taxon>Eukaryota</taxon>
        <taxon>Viridiplantae</taxon>
        <taxon>Streptophyta</taxon>
        <taxon>Embryophyta</taxon>
        <taxon>Tracheophyta</taxon>
        <taxon>Spermatophyta</taxon>
        <taxon>Magnoliopsida</taxon>
        <taxon>eudicotyledons</taxon>
        <taxon>Gunneridae</taxon>
        <taxon>Pentapetalae</taxon>
        <taxon>asterids</taxon>
        <taxon>campanulids</taxon>
        <taxon>Asterales</taxon>
        <taxon>Asteraceae</taxon>
        <taxon>Carduoideae</taxon>
        <taxon>Cardueae</taxon>
        <taxon>Carduinae</taxon>
        <taxon>Cynara</taxon>
    </lineage>
</organism>
<dbReference type="Gramene" id="KVI11593">
    <property type="protein sequence ID" value="KVI11593"/>
    <property type="gene ID" value="Ccrd_009997"/>
</dbReference>
<name>A0A124SI51_CYNCS</name>
<dbReference type="EMBL" id="LEKV01000072">
    <property type="protein sequence ID" value="KVI11593.1"/>
    <property type="molecule type" value="Genomic_DNA"/>
</dbReference>
<accession>A0A124SI51</accession>
<protein>
    <submittedName>
        <fullName evidence="1">Uncharacterized protein</fullName>
    </submittedName>
</protein>
<gene>
    <name evidence="1" type="ORF">Ccrd_009997</name>
</gene>
<sequence>MSPSDNHEGKSIGLSVTNDLEGGELGDIIKWRSGGVSIATEIWCYCMVAMGGKVEDLMAPTVPELREAVDEEDRWAMAKLRYVHVLDNKPNEPTTPLRCGHDMEVPDIRLNIGDFVLVLPASGIAHAARMPTPGPIMSGFRIPGLTVFGPREENAATDGAKGSPITVPLNSNAAIGVRVELMYALICSPAA</sequence>
<evidence type="ECO:0000313" key="2">
    <source>
        <dbReference type="Proteomes" id="UP000243975"/>
    </source>
</evidence>